<feature type="domain" description="Phage conserved hypothetical protein C-terminal" evidence="1">
    <location>
        <begin position="176"/>
        <end position="248"/>
    </location>
</feature>
<comment type="caution">
    <text evidence="2">The sequence shown here is derived from an EMBL/GenBank/DDBJ whole genome shotgun (WGS) entry which is preliminary data.</text>
</comment>
<evidence type="ECO:0000313" key="3">
    <source>
        <dbReference type="Proteomes" id="UP000070383"/>
    </source>
</evidence>
<protein>
    <recommendedName>
        <fullName evidence="1">Phage conserved hypothetical protein C-terminal domain-containing protein</fullName>
    </recommendedName>
</protein>
<dbReference type="Proteomes" id="UP000070383">
    <property type="component" value="Unassembled WGS sequence"/>
</dbReference>
<sequence length="276" mass="32416">MNDKEKNLKKNEEVKEEQEIPTYYTVLSASIRYDKRLKASEKILFSEIAFLSQKKGYCYASNRYLAKLYGVSKDTISKRIQNLKKCEYIDPKTIYKDDGKTVEERKIFIKDLVVPPIDENVYTLSTKTSIPYRQNSLDPIDENVEENNTRYINTSINKNNIYSRAEEKSDSFISEVVDYLNKKSDKNFKSNTNKTISLINARRKEGYTLGDFKKVIDTKTKQWQNDSRMNEYLRPETLFGNKFESYLQQYEPSKSSDDDFNNFLASIEARTRKVNL</sequence>
<reference evidence="3" key="1">
    <citation type="submission" date="2016-01" db="EMBL/GenBank/DDBJ databases">
        <authorList>
            <person name="Mitreva M."/>
            <person name="Pepin K.H."/>
            <person name="Mihindukulasuriya K.A."/>
            <person name="Fulton R."/>
            <person name="Fronick C."/>
            <person name="O'Laughlin M."/>
            <person name="Miner T."/>
            <person name="Herter B."/>
            <person name="Rosa B.A."/>
            <person name="Cordes M."/>
            <person name="Tomlinson C."/>
            <person name="Wollam A."/>
            <person name="Palsikar V.B."/>
            <person name="Mardis E.R."/>
            <person name="Wilson R.K."/>
        </authorList>
    </citation>
    <scope>NUCLEOTIDE SEQUENCE [LARGE SCALE GENOMIC DNA]</scope>
    <source>
        <strain evidence="3">MJR8151</strain>
    </source>
</reference>
<proteinExistence type="predicted"/>
<dbReference type="Gene3D" id="1.10.10.10">
    <property type="entry name" value="Winged helix-like DNA-binding domain superfamily/Winged helix DNA-binding domain"/>
    <property type="match status" value="1"/>
</dbReference>
<dbReference type="InterPro" id="IPR011741">
    <property type="entry name" value="Phg_2220_C"/>
</dbReference>
<gene>
    <name evidence="2" type="ORF">HMPREF3200_01010</name>
</gene>
<dbReference type="EMBL" id="LRPM01000039">
    <property type="protein sequence ID" value="KWZ77961.1"/>
    <property type="molecule type" value="Genomic_DNA"/>
</dbReference>
<dbReference type="InterPro" id="IPR036388">
    <property type="entry name" value="WH-like_DNA-bd_sf"/>
</dbReference>
<evidence type="ECO:0000259" key="1">
    <source>
        <dbReference type="Pfam" id="PF09524"/>
    </source>
</evidence>
<dbReference type="STRING" id="33036.HMPREF3200_01010"/>
<dbReference type="NCBIfam" id="TIGR02220">
    <property type="entry name" value="phg_TIGR02220"/>
    <property type="match status" value="1"/>
</dbReference>
<dbReference type="PATRIC" id="fig|33036.3.peg.1001"/>
<name>A0A133KEF5_9FIRM</name>
<dbReference type="OrthoDB" id="3199595at2"/>
<keyword evidence="3" id="KW-1185">Reference proteome</keyword>
<dbReference type="RefSeq" id="WP_060929399.1">
    <property type="nucleotide sequence ID" value="NZ_KQ955279.1"/>
</dbReference>
<organism evidence="2 3">
    <name type="scientific">Anaerococcus tetradius</name>
    <dbReference type="NCBI Taxonomy" id="33036"/>
    <lineage>
        <taxon>Bacteria</taxon>
        <taxon>Bacillati</taxon>
        <taxon>Bacillota</taxon>
        <taxon>Tissierellia</taxon>
        <taxon>Tissierellales</taxon>
        <taxon>Peptoniphilaceae</taxon>
        <taxon>Anaerococcus</taxon>
    </lineage>
</organism>
<dbReference type="Pfam" id="PF13730">
    <property type="entry name" value="HTH_36"/>
    <property type="match status" value="1"/>
</dbReference>
<evidence type="ECO:0000313" key="2">
    <source>
        <dbReference type="EMBL" id="KWZ77961.1"/>
    </source>
</evidence>
<dbReference type="AlphaFoldDB" id="A0A133KEF5"/>
<accession>A0A133KEF5</accession>
<dbReference type="Pfam" id="PF09524">
    <property type="entry name" value="Phg_2220_C"/>
    <property type="match status" value="1"/>
</dbReference>